<dbReference type="InterPro" id="IPR028978">
    <property type="entry name" value="Chorismate_lyase_/UTRA_dom_sf"/>
</dbReference>
<gene>
    <name evidence="5" type="ORF">Aiant_20710</name>
</gene>
<dbReference type="PROSITE" id="PS50949">
    <property type="entry name" value="HTH_GNTR"/>
    <property type="match status" value="1"/>
</dbReference>
<dbReference type="Proteomes" id="UP000676967">
    <property type="component" value="Chromosome"/>
</dbReference>
<dbReference type="CDD" id="cd07377">
    <property type="entry name" value="WHTH_GntR"/>
    <property type="match status" value="1"/>
</dbReference>
<evidence type="ECO:0000256" key="2">
    <source>
        <dbReference type="ARBA" id="ARBA00023125"/>
    </source>
</evidence>
<dbReference type="InterPro" id="IPR050679">
    <property type="entry name" value="Bact_HTH_transcr_reg"/>
</dbReference>
<dbReference type="PANTHER" id="PTHR44846:SF17">
    <property type="entry name" value="GNTR-FAMILY TRANSCRIPTIONAL REGULATOR"/>
    <property type="match status" value="1"/>
</dbReference>
<dbReference type="SUPFAM" id="SSF64288">
    <property type="entry name" value="Chorismate lyase-like"/>
    <property type="match status" value="1"/>
</dbReference>
<keyword evidence="3" id="KW-0804">Transcription</keyword>
<reference evidence="5 6" key="1">
    <citation type="submission" date="2020-08" db="EMBL/GenBank/DDBJ databases">
        <title>Whole genome shotgun sequence of Actinoplanes ianthinogenes NBRC 13996.</title>
        <authorList>
            <person name="Komaki H."/>
            <person name="Tamura T."/>
        </authorList>
    </citation>
    <scope>NUCLEOTIDE SEQUENCE [LARGE SCALE GENOMIC DNA]</scope>
    <source>
        <strain evidence="5 6">NBRC 13996</strain>
    </source>
</reference>
<dbReference type="InterPro" id="IPR036390">
    <property type="entry name" value="WH_DNA-bd_sf"/>
</dbReference>
<feature type="domain" description="HTH gntR-type" evidence="4">
    <location>
        <begin position="3"/>
        <end position="72"/>
    </location>
</feature>
<dbReference type="Pfam" id="PF00392">
    <property type="entry name" value="GntR"/>
    <property type="match status" value="1"/>
</dbReference>
<evidence type="ECO:0000313" key="5">
    <source>
        <dbReference type="EMBL" id="BCJ41414.1"/>
    </source>
</evidence>
<proteinExistence type="predicted"/>
<dbReference type="SUPFAM" id="SSF46785">
    <property type="entry name" value="Winged helix' DNA-binding domain"/>
    <property type="match status" value="1"/>
</dbReference>
<evidence type="ECO:0000256" key="1">
    <source>
        <dbReference type="ARBA" id="ARBA00023015"/>
    </source>
</evidence>
<keyword evidence="2" id="KW-0238">DNA-binding</keyword>
<dbReference type="SMART" id="SM00345">
    <property type="entry name" value="HTH_GNTR"/>
    <property type="match status" value="1"/>
</dbReference>
<accession>A0ABM7LQA3</accession>
<dbReference type="Gene3D" id="1.10.10.10">
    <property type="entry name" value="Winged helix-like DNA-binding domain superfamily/Winged helix DNA-binding domain"/>
    <property type="match status" value="1"/>
</dbReference>
<evidence type="ECO:0000259" key="4">
    <source>
        <dbReference type="PROSITE" id="PS50949"/>
    </source>
</evidence>
<dbReference type="Pfam" id="PF07702">
    <property type="entry name" value="UTRA"/>
    <property type="match status" value="1"/>
</dbReference>
<keyword evidence="1" id="KW-0805">Transcription regulation</keyword>
<dbReference type="SMART" id="SM00866">
    <property type="entry name" value="UTRA"/>
    <property type="match status" value="1"/>
</dbReference>
<sequence>MAEPMYKQIAEDLRRQIDSGELEPGAKLPTELELRERFNNASRNTVRDAIRSLTTRGLVITRPGQGTFVTDRIDPFQITLSTDTESGLGGGEGIAYRSAALAQQRKPEASTPRVEIQTATGVALRELQLPVKAQVVCRHQVLTIDKKPWSMQTSFYPIEFVPKAPLLIQAVDIEQGTVRYVAETLGFEQAGYRDQVSARPPNEGEIAFFKLPEVGVSVIETIRTAYERSGLPIRCTVTVWPADRNRLVYNIGDVPKEITSPAPLGENGDATP</sequence>
<dbReference type="RefSeq" id="WP_189333436.1">
    <property type="nucleotide sequence ID" value="NZ_AP023356.1"/>
</dbReference>
<evidence type="ECO:0000313" key="6">
    <source>
        <dbReference type="Proteomes" id="UP000676967"/>
    </source>
</evidence>
<protein>
    <recommendedName>
        <fullName evidence="4">HTH gntR-type domain-containing protein</fullName>
    </recommendedName>
</protein>
<dbReference type="InterPro" id="IPR036388">
    <property type="entry name" value="WH-like_DNA-bd_sf"/>
</dbReference>
<dbReference type="Gene3D" id="3.40.1410.10">
    <property type="entry name" value="Chorismate lyase-like"/>
    <property type="match status" value="1"/>
</dbReference>
<dbReference type="EMBL" id="AP023356">
    <property type="protein sequence ID" value="BCJ41414.1"/>
    <property type="molecule type" value="Genomic_DNA"/>
</dbReference>
<organism evidence="5 6">
    <name type="scientific">Actinoplanes ianthinogenes</name>
    <dbReference type="NCBI Taxonomy" id="122358"/>
    <lineage>
        <taxon>Bacteria</taxon>
        <taxon>Bacillati</taxon>
        <taxon>Actinomycetota</taxon>
        <taxon>Actinomycetes</taxon>
        <taxon>Micromonosporales</taxon>
        <taxon>Micromonosporaceae</taxon>
        <taxon>Actinoplanes</taxon>
    </lineage>
</organism>
<dbReference type="PANTHER" id="PTHR44846">
    <property type="entry name" value="MANNOSYL-D-GLYCERATE TRANSPORT/METABOLISM SYSTEM REPRESSOR MNGR-RELATED"/>
    <property type="match status" value="1"/>
</dbReference>
<keyword evidence="6" id="KW-1185">Reference proteome</keyword>
<dbReference type="InterPro" id="IPR000524">
    <property type="entry name" value="Tscrpt_reg_HTH_GntR"/>
</dbReference>
<evidence type="ECO:0000256" key="3">
    <source>
        <dbReference type="ARBA" id="ARBA00023163"/>
    </source>
</evidence>
<dbReference type="InterPro" id="IPR011663">
    <property type="entry name" value="UTRA"/>
</dbReference>
<name>A0ABM7LQA3_9ACTN</name>